<keyword evidence="9" id="KW-1185">Reference proteome</keyword>
<accession>A0A9W6JIF0</accession>
<dbReference type="Gene3D" id="1.20.1250.20">
    <property type="entry name" value="MFS general substrate transporter like domains"/>
    <property type="match status" value="1"/>
</dbReference>
<dbReference type="InterPro" id="IPR036259">
    <property type="entry name" value="MFS_trans_sf"/>
</dbReference>
<keyword evidence="3" id="KW-0813">Transport</keyword>
<evidence type="ECO:0000256" key="2">
    <source>
        <dbReference type="ARBA" id="ARBA00008335"/>
    </source>
</evidence>
<dbReference type="InterPro" id="IPR011701">
    <property type="entry name" value="MFS"/>
</dbReference>
<feature type="transmembrane region" description="Helical" evidence="7">
    <location>
        <begin position="258"/>
        <end position="280"/>
    </location>
</feature>
<dbReference type="RefSeq" id="WP_271206028.1">
    <property type="nucleotide sequence ID" value="NZ_BSFK01000016.1"/>
</dbReference>
<dbReference type="Proteomes" id="UP001143364">
    <property type="component" value="Unassembled WGS sequence"/>
</dbReference>
<comment type="subcellular location">
    <subcellularLocation>
        <location evidence="1">Membrane</location>
        <topology evidence="1">Multi-pass membrane protein</topology>
    </subcellularLocation>
</comment>
<evidence type="ECO:0000313" key="8">
    <source>
        <dbReference type="EMBL" id="GLK78226.1"/>
    </source>
</evidence>
<name>A0A9W6JIF0_9HYPH</name>
<evidence type="ECO:0000256" key="4">
    <source>
        <dbReference type="ARBA" id="ARBA00022692"/>
    </source>
</evidence>
<feature type="transmembrane region" description="Helical" evidence="7">
    <location>
        <begin position="380"/>
        <end position="405"/>
    </location>
</feature>
<feature type="transmembrane region" description="Helical" evidence="7">
    <location>
        <begin position="292"/>
        <end position="313"/>
    </location>
</feature>
<evidence type="ECO:0000256" key="7">
    <source>
        <dbReference type="SAM" id="Phobius"/>
    </source>
</evidence>
<dbReference type="GO" id="GO:0022857">
    <property type="term" value="F:transmembrane transporter activity"/>
    <property type="evidence" value="ECO:0007669"/>
    <property type="project" value="InterPro"/>
</dbReference>
<dbReference type="PANTHER" id="PTHR12778">
    <property type="entry name" value="SOLUTE CARRIER FAMILY 33 ACETYL-COA TRANSPORTER -RELATED"/>
    <property type="match status" value="1"/>
</dbReference>
<feature type="transmembrane region" description="Helical" evidence="7">
    <location>
        <begin position="116"/>
        <end position="140"/>
    </location>
</feature>
<evidence type="ECO:0000313" key="9">
    <source>
        <dbReference type="Proteomes" id="UP001143364"/>
    </source>
</evidence>
<dbReference type="EMBL" id="BSFK01000016">
    <property type="protein sequence ID" value="GLK78226.1"/>
    <property type="molecule type" value="Genomic_DNA"/>
</dbReference>
<reference evidence="8" key="2">
    <citation type="submission" date="2023-01" db="EMBL/GenBank/DDBJ databases">
        <authorList>
            <person name="Sun Q."/>
            <person name="Evtushenko L."/>
        </authorList>
    </citation>
    <scope>NUCLEOTIDE SEQUENCE</scope>
    <source>
        <strain evidence="8">VKM B-2555</strain>
    </source>
</reference>
<sequence>MSAAEAAGAPRRLASPAEVVAGLAGVYMAQSVIGGVTFQGLPAVLRQDGASLSEIGMLLVTVAPWSFKFLWSPWVESYRLPAGRPHRSRQVVLIGGVVVMAMMVGAGLAGPGALGLLMTLLTIAAFATATVDIACDGYAVETLSERHRGWGNAAQVAGAYAGTAIGGGLFLVLVDHLGWAFACFAMAAALAALCALFVLGRDGPRPPRAADAERPNLRAALRRREVRYGLLLVALYVVGQKWAMVLIGPYLVDAGLSLTWIGVINGFGGMGAGVLGALMGGGLVRRFGGGRVAIVSMGLQAAVTLGFAVSAAYGLHGAWIVAALALLNAVVMAVGFVALYARLMGYASLDQAGVDFTLFQCADAIASVAGWLGASAFGDALGYAWCFGLTGAVAVAATFVLAPAFRRADAAL</sequence>
<dbReference type="SUPFAM" id="SSF103473">
    <property type="entry name" value="MFS general substrate transporter"/>
    <property type="match status" value="1"/>
</dbReference>
<feature type="transmembrane region" description="Helical" evidence="7">
    <location>
        <begin position="91"/>
        <end position="110"/>
    </location>
</feature>
<organism evidence="8 9">
    <name type="scientific">Methylopila jiangsuensis</name>
    <dbReference type="NCBI Taxonomy" id="586230"/>
    <lineage>
        <taxon>Bacteria</taxon>
        <taxon>Pseudomonadati</taxon>
        <taxon>Pseudomonadota</taxon>
        <taxon>Alphaproteobacteria</taxon>
        <taxon>Hyphomicrobiales</taxon>
        <taxon>Methylopilaceae</taxon>
        <taxon>Methylopila</taxon>
    </lineage>
</organism>
<comment type="similarity">
    <text evidence="2">Belongs to the major facilitator superfamily.</text>
</comment>
<feature type="transmembrane region" description="Helical" evidence="7">
    <location>
        <begin position="19"/>
        <end position="38"/>
    </location>
</feature>
<dbReference type="InterPro" id="IPR004752">
    <property type="entry name" value="AmpG_permease/AT-1"/>
</dbReference>
<keyword evidence="5 7" id="KW-1133">Transmembrane helix</keyword>
<reference evidence="8" key="1">
    <citation type="journal article" date="2014" name="Int. J. Syst. Evol. Microbiol.">
        <title>Complete genome sequence of Corynebacterium casei LMG S-19264T (=DSM 44701T), isolated from a smear-ripened cheese.</title>
        <authorList>
            <consortium name="US DOE Joint Genome Institute (JGI-PGF)"/>
            <person name="Walter F."/>
            <person name="Albersmeier A."/>
            <person name="Kalinowski J."/>
            <person name="Ruckert C."/>
        </authorList>
    </citation>
    <scope>NUCLEOTIDE SEQUENCE</scope>
    <source>
        <strain evidence="8">VKM B-2555</strain>
    </source>
</reference>
<evidence type="ECO:0000256" key="5">
    <source>
        <dbReference type="ARBA" id="ARBA00022989"/>
    </source>
</evidence>
<dbReference type="AlphaFoldDB" id="A0A9W6JIF0"/>
<feature type="transmembrane region" description="Helical" evidence="7">
    <location>
        <begin position="353"/>
        <end position="374"/>
    </location>
</feature>
<evidence type="ECO:0000256" key="1">
    <source>
        <dbReference type="ARBA" id="ARBA00004141"/>
    </source>
</evidence>
<feature type="transmembrane region" description="Helical" evidence="7">
    <location>
        <begin position="179"/>
        <end position="199"/>
    </location>
</feature>
<dbReference type="GO" id="GO:0016020">
    <property type="term" value="C:membrane"/>
    <property type="evidence" value="ECO:0007669"/>
    <property type="project" value="UniProtKB-SubCell"/>
</dbReference>
<dbReference type="Pfam" id="PF07690">
    <property type="entry name" value="MFS_1"/>
    <property type="match status" value="1"/>
</dbReference>
<dbReference type="PANTHER" id="PTHR12778:SF10">
    <property type="entry name" value="MAJOR FACILITATOR SUPERFAMILY DOMAIN-CONTAINING PROTEIN 3"/>
    <property type="match status" value="1"/>
</dbReference>
<feature type="transmembrane region" description="Helical" evidence="7">
    <location>
        <begin position="319"/>
        <end position="341"/>
    </location>
</feature>
<comment type="caution">
    <text evidence="8">The sequence shown here is derived from an EMBL/GenBank/DDBJ whole genome shotgun (WGS) entry which is preliminary data.</text>
</comment>
<feature type="transmembrane region" description="Helical" evidence="7">
    <location>
        <begin position="228"/>
        <end position="252"/>
    </location>
</feature>
<feature type="transmembrane region" description="Helical" evidence="7">
    <location>
        <begin position="50"/>
        <end position="71"/>
    </location>
</feature>
<evidence type="ECO:0000256" key="6">
    <source>
        <dbReference type="ARBA" id="ARBA00023136"/>
    </source>
</evidence>
<gene>
    <name evidence="8" type="ORF">GCM10008171_34800</name>
</gene>
<feature type="transmembrane region" description="Helical" evidence="7">
    <location>
        <begin position="152"/>
        <end position="173"/>
    </location>
</feature>
<evidence type="ECO:0000256" key="3">
    <source>
        <dbReference type="ARBA" id="ARBA00022448"/>
    </source>
</evidence>
<proteinExistence type="inferred from homology"/>
<protein>
    <submittedName>
        <fullName evidence="8">MFS transporter</fullName>
    </submittedName>
</protein>
<keyword evidence="6 7" id="KW-0472">Membrane</keyword>
<keyword evidence="4 7" id="KW-0812">Transmembrane</keyword>